<dbReference type="Proteomes" id="UP000236584">
    <property type="component" value="Chromosome"/>
</dbReference>
<dbReference type="AlphaFoldDB" id="A0A2I8VJJ0"/>
<dbReference type="OrthoDB" id="8915at2157"/>
<evidence type="ECO:0000313" key="3">
    <source>
        <dbReference type="Proteomes" id="UP000236584"/>
    </source>
</evidence>
<dbReference type="GeneID" id="35592597"/>
<dbReference type="InterPro" id="IPR029063">
    <property type="entry name" value="SAM-dependent_MTases_sf"/>
</dbReference>
<dbReference type="Gene3D" id="3.40.50.150">
    <property type="entry name" value="Vaccinia Virus protein VP39"/>
    <property type="match status" value="1"/>
</dbReference>
<dbReference type="Pfam" id="PF13649">
    <property type="entry name" value="Methyltransf_25"/>
    <property type="match status" value="1"/>
</dbReference>
<protein>
    <submittedName>
        <fullName evidence="2">SAM-dependent methyltransferase</fullName>
    </submittedName>
</protein>
<name>A0A2I8VJJ0_9EURY</name>
<sequence length="210" mass="22787">MTDDLTRRTQVRSAWDAVADDYAAARRHDGPDTDLLVDLAAALPEGARVLDVGCGDGRRTVETLLDADPTLDVVGLDFSRVQLGLARAAVPAATLVQADMTGLPFSDETVDAVTAYHSVFHVPRAEHPTVYAEFARVLRPGGYVLTTVGTGRSESIRRNWLGSGHAMFWSTPGPETTKDQLEAAGFSVEWERHVDDPLGSTALFVRARRE</sequence>
<evidence type="ECO:0000259" key="1">
    <source>
        <dbReference type="Pfam" id="PF13649"/>
    </source>
</evidence>
<feature type="domain" description="Methyltransferase" evidence="1">
    <location>
        <begin position="49"/>
        <end position="142"/>
    </location>
</feature>
<evidence type="ECO:0000313" key="2">
    <source>
        <dbReference type="EMBL" id="AUV82086.1"/>
    </source>
</evidence>
<keyword evidence="2" id="KW-0808">Transferase</keyword>
<dbReference type="InterPro" id="IPR041698">
    <property type="entry name" value="Methyltransf_25"/>
</dbReference>
<reference evidence="2 3" key="1">
    <citation type="submission" date="2018-01" db="EMBL/GenBank/DDBJ databases">
        <title>Complete genome sequence of Salinigranum rubrum GX10T, an extremely halophilic archaeon isolated from a marine solar saltern.</title>
        <authorList>
            <person name="Han S."/>
        </authorList>
    </citation>
    <scope>NUCLEOTIDE SEQUENCE [LARGE SCALE GENOMIC DNA]</scope>
    <source>
        <strain evidence="2 3">GX10</strain>
    </source>
</reference>
<dbReference type="SUPFAM" id="SSF53335">
    <property type="entry name" value="S-adenosyl-L-methionine-dependent methyltransferases"/>
    <property type="match status" value="1"/>
</dbReference>
<dbReference type="RefSeq" id="WP_103425775.1">
    <property type="nucleotide sequence ID" value="NZ_CP026309.1"/>
</dbReference>
<dbReference type="GO" id="GO:0008168">
    <property type="term" value="F:methyltransferase activity"/>
    <property type="evidence" value="ECO:0007669"/>
    <property type="project" value="UniProtKB-KW"/>
</dbReference>
<organism evidence="2 3">
    <name type="scientific">Salinigranum rubrum</name>
    <dbReference type="NCBI Taxonomy" id="755307"/>
    <lineage>
        <taxon>Archaea</taxon>
        <taxon>Methanobacteriati</taxon>
        <taxon>Methanobacteriota</taxon>
        <taxon>Stenosarchaea group</taxon>
        <taxon>Halobacteria</taxon>
        <taxon>Halobacteriales</taxon>
        <taxon>Haloferacaceae</taxon>
        <taxon>Salinigranum</taxon>
    </lineage>
</organism>
<keyword evidence="3" id="KW-1185">Reference proteome</keyword>
<accession>A0A2I8VJJ0</accession>
<dbReference type="EMBL" id="CP026309">
    <property type="protein sequence ID" value="AUV82086.1"/>
    <property type="molecule type" value="Genomic_DNA"/>
</dbReference>
<gene>
    <name evidence="2" type="ORF">C2R22_10860</name>
</gene>
<dbReference type="GO" id="GO:0032259">
    <property type="term" value="P:methylation"/>
    <property type="evidence" value="ECO:0007669"/>
    <property type="project" value="UniProtKB-KW"/>
</dbReference>
<proteinExistence type="predicted"/>
<dbReference type="PANTHER" id="PTHR43591">
    <property type="entry name" value="METHYLTRANSFERASE"/>
    <property type="match status" value="1"/>
</dbReference>
<dbReference type="CDD" id="cd02440">
    <property type="entry name" value="AdoMet_MTases"/>
    <property type="match status" value="1"/>
</dbReference>
<dbReference type="KEGG" id="srub:C2R22_10860"/>
<keyword evidence="2" id="KW-0489">Methyltransferase</keyword>